<accession>A0ABS8ZAE7</accession>
<evidence type="ECO:0000256" key="3">
    <source>
        <dbReference type="ARBA" id="ARBA00022692"/>
    </source>
</evidence>
<feature type="transmembrane region" description="Helical" evidence="6">
    <location>
        <begin position="60"/>
        <end position="83"/>
    </location>
</feature>
<evidence type="ECO:0000256" key="4">
    <source>
        <dbReference type="ARBA" id="ARBA00022989"/>
    </source>
</evidence>
<keyword evidence="3 6" id="KW-0812">Transmembrane</keyword>
<feature type="transmembrane region" description="Helical" evidence="6">
    <location>
        <begin position="103"/>
        <end position="125"/>
    </location>
</feature>
<dbReference type="CDD" id="cd06579">
    <property type="entry name" value="TM_PBP1_transp_AraH_like"/>
    <property type="match status" value="1"/>
</dbReference>
<dbReference type="Proteomes" id="UP001521150">
    <property type="component" value="Unassembled WGS sequence"/>
</dbReference>
<keyword evidence="4 6" id="KW-1133">Transmembrane helix</keyword>
<protein>
    <submittedName>
        <fullName evidence="7">ABC transporter permease</fullName>
    </submittedName>
</protein>
<proteinExistence type="predicted"/>
<evidence type="ECO:0000256" key="6">
    <source>
        <dbReference type="SAM" id="Phobius"/>
    </source>
</evidence>
<reference evidence="7 8" key="1">
    <citation type="submission" date="2021-12" db="EMBL/GenBank/DDBJ databases">
        <title>Genome sequence of Kibdelosporangium philippinense ATCC 49844.</title>
        <authorList>
            <person name="Fedorov E.A."/>
            <person name="Omeragic M."/>
            <person name="Shalygina K.F."/>
            <person name="Maclea K.S."/>
        </authorList>
    </citation>
    <scope>NUCLEOTIDE SEQUENCE [LARGE SCALE GENOMIC DNA]</scope>
    <source>
        <strain evidence="7 8">ATCC 49844</strain>
    </source>
</reference>
<feature type="transmembrane region" description="Helical" evidence="6">
    <location>
        <begin position="277"/>
        <end position="296"/>
    </location>
</feature>
<evidence type="ECO:0000313" key="8">
    <source>
        <dbReference type="Proteomes" id="UP001521150"/>
    </source>
</evidence>
<comment type="caution">
    <text evidence="7">The sequence shown here is derived from an EMBL/GenBank/DDBJ whole genome shotgun (WGS) entry which is preliminary data.</text>
</comment>
<feature type="transmembrane region" description="Helical" evidence="6">
    <location>
        <begin position="132"/>
        <end position="151"/>
    </location>
</feature>
<evidence type="ECO:0000313" key="7">
    <source>
        <dbReference type="EMBL" id="MCE7004372.1"/>
    </source>
</evidence>
<gene>
    <name evidence="7" type="ORF">LWC34_16225</name>
</gene>
<evidence type="ECO:0000256" key="2">
    <source>
        <dbReference type="ARBA" id="ARBA00022475"/>
    </source>
</evidence>
<keyword evidence="2" id="KW-1003">Cell membrane</keyword>
<keyword evidence="5 6" id="KW-0472">Membrane</keyword>
<evidence type="ECO:0000256" key="5">
    <source>
        <dbReference type="ARBA" id="ARBA00023136"/>
    </source>
</evidence>
<evidence type="ECO:0000256" key="1">
    <source>
        <dbReference type="ARBA" id="ARBA00004651"/>
    </source>
</evidence>
<feature type="transmembrane region" description="Helical" evidence="6">
    <location>
        <begin position="246"/>
        <end position="270"/>
    </location>
</feature>
<dbReference type="PANTHER" id="PTHR32196">
    <property type="entry name" value="ABC TRANSPORTER PERMEASE PROTEIN YPHD-RELATED-RELATED"/>
    <property type="match status" value="1"/>
</dbReference>
<feature type="transmembrane region" description="Helical" evidence="6">
    <location>
        <begin position="171"/>
        <end position="192"/>
    </location>
</feature>
<dbReference type="InterPro" id="IPR001851">
    <property type="entry name" value="ABC_transp_permease"/>
</dbReference>
<feature type="transmembrane region" description="Helical" evidence="6">
    <location>
        <begin position="26"/>
        <end position="48"/>
    </location>
</feature>
<keyword evidence="8" id="KW-1185">Reference proteome</keyword>
<dbReference type="EMBL" id="JAJVCN010000001">
    <property type="protein sequence ID" value="MCE7004372.1"/>
    <property type="molecule type" value="Genomic_DNA"/>
</dbReference>
<comment type="subcellular location">
    <subcellularLocation>
        <location evidence="1">Cell membrane</location>
        <topology evidence="1">Multi-pass membrane protein</topology>
    </subcellularLocation>
</comment>
<feature type="transmembrane region" description="Helical" evidence="6">
    <location>
        <begin position="213"/>
        <end position="240"/>
    </location>
</feature>
<name>A0ABS8ZAE7_9PSEU</name>
<dbReference type="RefSeq" id="WP_233725891.1">
    <property type="nucleotide sequence ID" value="NZ_JAJVCN010000001.1"/>
</dbReference>
<organism evidence="7 8">
    <name type="scientific">Kibdelosporangium philippinense</name>
    <dbReference type="NCBI Taxonomy" id="211113"/>
    <lineage>
        <taxon>Bacteria</taxon>
        <taxon>Bacillati</taxon>
        <taxon>Actinomycetota</taxon>
        <taxon>Actinomycetes</taxon>
        <taxon>Pseudonocardiales</taxon>
        <taxon>Pseudonocardiaceae</taxon>
        <taxon>Kibdelosporangium</taxon>
    </lineage>
</organism>
<dbReference type="Pfam" id="PF02653">
    <property type="entry name" value="BPD_transp_2"/>
    <property type="match status" value="1"/>
</dbReference>
<sequence length="331" mass="33492">MMDSESRDRLSVQRRLTQFGRAEVQILIALVVLVGYFTISQGAMFADLTNLDNMSREGSILLVVSIGQMFALVVGGFDLSVAATMGFASTISALLMQNGAAPATAILAGLGCGAVIGAVNGVLIAYFKISPFVATLGMLTFLTGYANLLAGGQSVSGLDPVFTQYLGSGEWGVLPAGVGVAIIVLIVAWVITARMRFGLYLFAVGGSTEASKLAGVPVAAVQAGAYCLCGVLSALAGLLLSARVGIGQAALGLSYDLLSIAAAVIGGVVIGGGAGRLIGVVLGVSLFTVLTTGLDIGAVDEFTQQMITGAVLVLAVLLAQSQARSNRGVPA</sequence>